<gene>
    <name evidence="1" type="ORF">KQ929_15190</name>
</gene>
<dbReference type="Proteomes" id="UP000683497">
    <property type="component" value="Chromosome"/>
</dbReference>
<dbReference type="CDD" id="cd20693">
    <property type="entry name" value="CdiI_EcoliA0-like"/>
    <property type="match status" value="1"/>
</dbReference>
<dbReference type="EMBL" id="CP076838">
    <property type="protein sequence ID" value="QWW78587.1"/>
    <property type="molecule type" value="Genomic_DNA"/>
</dbReference>
<accession>A0ABX8JQJ7</accession>
<keyword evidence="2" id="KW-1185">Reference proteome</keyword>
<reference evidence="1 2" key="1">
    <citation type="submission" date="2021-06" db="EMBL/GenBank/DDBJ databases">
        <title>Leclercia pneumoniae sp. nov.</title>
        <authorList>
            <person name="Hoenemann M."/>
            <person name="Viehweger A."/>
            <person name="Dietze N."/>
        </authorList>
    </citation>
    <scope>NUCLEOTIDE SEQUENCE [LARGE SCALE GENOMIC DNA]</scope>
    <source>
        <strain evidence="2">49125</strain>
    </source>
</reference>
<dbReference type="InterPro" id="IPR049585">
    <property type="entry name" value="CdiI_EcoliA0-like"/>
</dbReference>
<dbReference type="RefSeq" id="WP_207293187.1">
    <property type="nucleotide sequence ID" value="NZ_CP071383.1"/>
</dbReference>
<name>A0ABX8JQJ7_9ENTR</name>
<protein>
    <submittedName>
        <fullName evidence="1">Uncharacterized protein</fullName>
    </submittedName>
</protein>
<proteinExistence type="predicted"/>
<evidence type="ECO:0000313" key="1">
    <source>
        <dbReference type="EMBL" id="QWW78587.1"/>
    </source>
</evidence>
<evidence type="ECO:0000313" key="2">
    <source>
        <dbReference type="Proteomes" id="UP000683497"/>
    </source>
</evidence>
<dbReference type="Pfam" id="PF24172">
    <property type="entry name" value="CdiI_ImmP"/>
    <property type="match status" value="1"/>
</dbReference>
<sequence>MTLFDECKEALSADFHILEGQCEKEAINILYQYPFVNGNVSWLELNYIDYEDINAFIANNHNENDYVFVFVDEIGIPVFRSTLTLIAENIYDVTALSPKLFIFNEKLILQPLFPTETIRLGIRG</sequence>
<organism evidence="1 2">
    <name type="scientific">Leclercia pneumoniae</name>
    <dbReference type="NCBI Taxonomy" id="2815358"/>
    <lineage>
        <taxon>Bacteria</taxon>
        <taxon>Pseudomonadati</taxon>
        <taxon>Pseudomonadota</taxon>
        <taxon>Gammaproteobacteria</taxon>
        <taxon>Enterobacterales</taxon>
        <taxon>Enterobacteriaceae</taxon>
        <taxon>Leclercia</taxon>
    </lineage>
</organism>